<dbReference type="SMART" id="SM00342">
    <property type="entry name" value="HTH_ARAC"/>
    <property type="match status" value="1"/>
</dbReference>
<dbReference type="InterPro" id="IPR017853">
    <property type="entry name" value="GH"/>
</dbReference>
<dbReference type="Gene3D" id="3.20.20.80">
    <property type="entry name" value="Glycosidases"/>
    <property type="match status" value="1"/>
</dbReference>
<dbReference type="GO" id="GO:0003700">
    <property type="term" value="F:DNA-binding transcription factor activity"/>
    <property type="evidence" value="ECO:0007669"/>
    <property type="project" value="InterPro"/>
</dbReference>
<dbReference type="SUPFAM" id="SSF51445">
    <property type="entry name" value="(Trans)glycosidases"/>
    <property type="match status" value="1"/>
</dbReference>
<gene>
    <name evidence="5" type="ORF">E5H86_24185</name>
</gene>
<dbReference type="PANTHER" id="PTHR43280:SF2">
    <property type="entry name" value="HTH-TYPE TRANSCRIPTIONAL REGULATOR EXSA"/>
    <property type="match status" value="1"/>
</dbReference>
<dbReference type="PROSITE" id="PS01124">
    <property type="entry name" value="HTH_ARAC_FAMILY_2"/>
    <property type="match status" value="1"/>
</dbReference>
<comment type="caution">
    <text evidence="5">The sequence shown here is derived from an EMBL/GenBank/DDBJ whole genome shotgun (WGS) entry which is preliminary data.</text>
</comment>
<evidence type="ECO:0000256" key="2">
    <source>
        <dbReference type="ARBA" id="ARBA00023125"/>
    </source>
</evidence>
<dbReference type="Gene3D" id="1.10.10.60">
    <property type="entry name" value="Homeodomain-like"/>
    <property type="match status" value="2"/>
</dbReference>
<dbReference type="AlphaFoldDB" id="A0A8S7IA93"/>
<evidence type="ECO:0000256" key="1">
    <source>
        <dbReference type="ARBA" id="ARBA00023015"/>
    </source>
</evidence>
<dbReference type="GO" id="GO:0043565">
    <property type="term" value="F:sequence-specific DNA binding"/>
    <property type="evidence" value="ECO:0007669"/>
    <property type="project" value="InterPro"/>
</dbReference>
<reference evidence="5 6" key="1">
    <citation type="submission" date="2019-04" db="EMBL/GenBank/DDBJ databases">
        <authorList>
            <consortium name="NARMS: The National Antimicrobial Resistance Monitoring System"/>
        </authorList>
    </citation>
    <scope>NUCLEOTIDE SEQUENCE [LARGE SCALE GENOMIC DNA]</scope>
    <source>
        <strain evidence="5 6">FSIS11919500</strain>
    </source>
</reference>
<dbReference type="Pfam" id="PF12833">
    <property type="entry name" value="HTH_18"/>
    <property type="match status" value="1"/>
</dbReference>
<dbReference type="EMBL" id="AASEPP010000060">
    <property type="protein sequence ID" value="EFC2248839.1"/>
    <property type="molecule type" value="Genomic_DNA"/>
</dbReference>
<evidence type="ECO:0000256" key="3">
    <source>
        <dbReference type="ARBA" id="ARBA00023163"/>
    </source>
</evidence>
<evidence type="ECO:0000259" key="4">
    <source>
        <dbReference type="PROSITE" id="PS01124"/>
    </source>
</evidence>
<protein>
    <submittedName>
        <fullName evidence="5">Helix-turn-helix domain-containing protein</fullName>
    </submittedName>
</protein>
<keyword evidence="3" id="KW-0804">Transcription</keyword>
<evidence type="ECO:0000313" key="6">
    <source>
        <dbReference type="Proteomes" id="UP000531916"/>
    </source>
</evidence>
<keyword evidence="1" id="KW-0805">Transcription regulation</keyword>
<dbReference type="InterPro" id="IPR009057">
    <property type="entry name" value="Homeodomain-like_sf"/>
</dbReference>
<dbReference type="InterPro" id="IPR018060">
    <property type="entry name" value="HTH_AraC"/>
</dbReference>
<sequence>MKEQPEVFSVQFLNVINYRFIRDNRLYLMLVLKGSVRLSVAGNTPLKVNKDQVQVINRNSDWQIEGDQDNITVVVAISPWWLFHSGEVLNHTHFSIGHHPSPGQARRLSQLISRIAILWLKKKDVWQLELNKALLDILCILIQHFRCEPATVPVTDFTSRTSRVVDLIEKCFREKLTLQYVASRVHVTAAHLSRQFTRDIGMNFRDFLTGIRFNHAVQEIALTTRPITTIVSDCGFSSYRRFLTLFRHRYGVQPGVWRHDVKAGRIRFIRNQTLQDQGACDTRQINLVELFSLLSDIPDDTRSSPELENVQCGEEIHLQSGTTRGAITPRHYVISVGSFDELLKQHIQQQLLCLKERFPDFQVEVRVPLSDNFFPRNIDTGEIIPTWSPWSNLDIACNFLRHLGISLMIRLEPEVSTFHNSEFVVQLREFITHNVLLLGRKYVQSWSFILDMRSLKMVQMTKRLAFSQTLLNIVRDLLPGGRVGLTLCRYEDYEQLFSGGLSEQIDFIGLSLYPNACCNFMHEADYTPPENHDVICQQLEGVLQLFRKHKVSCPLYLQSWSTLTGNTLMTNGRFFRGALLMDMLLVLPKEISMIGLYLNSELQHEVSSARAIENNSLSLFFTATTKRPIFHIILLRERLQGAV</sequence>
<dbReference type="SUPFAM" id="SSF46689">
    <property type="entry name" value="Homeodomain-like"/>
    <property type="match status" value="2"/>
</dbReference>
<name>A0A8S7IA93_ECOLX</name>
<feature type="domain" description="HTH araC/xylS-type" evidence="4">
    <location>
        <begin position="162"/>
        <end position="260"/>
    </location>
</feature>
<feature type="non-terminal residue" evidence="5">
    <location>
        <position position="643"/>
    </location>
</feature>
<keyword evidence="2" id="KW-0238">DNA-binding</keyword>
<dbReference type="PANTHER" id="PTHR43280">
    <property type="entry name" value="ARAC-FAMILY TRANSCRIPTIONAL REGULATOR"/>
    <property type="match status" value="1"/>
</dbReference>
<proteinExistence type="predicted"/>
<dbReference type="Proteomes" id="UP000531916">
    <property type="component" value="Unassembled WGS sequence"/>
</dbReference>
<evidence type="ECO:0000313" key="5">
    <source>
        <dbReference type="EMBL" id="EFC2248839.1"/>
    </source>
</evidence>
<accession>A0A8S7IA93</accession>
<organism evidence="5 6">
    <name type="scientific">Escherichia coli</name>
    <dbReference type="NCBI Taxonomy" id="562"/>
    <lineage>
        <taxon>Bacteria</taxon>
        <taxon>Pseudomonadati</taxon>
        <taxon>Pseudomonadota</taxon>
        <taxon>Gammaproteobacteria</taxon>
        <taxon>Enterobacterales</taxon>
        <taxon>Enterobacteriaceae</taxon>
        <taxon>Escherichia</taxon>
    </lineage>
</organism>